<evidence type="ECO:0000256" key="9">
    <source>
        <dbReference type="ARBA" id="ARBA00022840"/>
    </source>
</evidence>
<name>A0A8J4W264_9ROSI</name>
<dbReference type="Pfam" id="PF01657">
    <property type="entry name" value="Stress-antifung"/>
    <property type="match status" value="2"/>
</dbReference>
<feature type="binding site" evidence="13">
    <location>
        <position position="360"/>
    </location>
    <ligand>
        <name>ATP</name>
        <dbReference type="ChEBI" id="CHEBI:30616"/>
    </ligand>
</feature>
<dbReference type="GO" id="GO:0004674">
    <property type="term" value="F:protein serine/threonine kinase activity"/>
    <property type="evidence" value="ECO:0007669"/>
    <property type="project" value="UniProtKB-KW"/>
</dbReference>
<evidence type="ECO:0000256" key="2">
    <source>
        <dbReference type="ARBA" id="ARBA00022527"/>
    </source>
</evidence>
<evidence type="ECO:0000259" key="16">
    <source>
        <dbReference type="PROSITE" id="PS51473"/>
    </source>
</evidence>
<evidence type="ECO:0000313" key="18">
    <source>
        <dbReference type="Proteomes" id="UP000737018"/>
    </source>
</evidence>
<organism evidence="17 18">
    <name type="scientific">Castanea mollissima</name>
    <name type="common">Chinese chestnut</name>
    <dbReference type="NCBI Taxonomy" id="60419"/>
    <lineage>
        <taxon>Eukaryota</taxon>
        <taxon>Viridiplantae</taxon>
        <taxon>Streptophyta</taxon>
        <taxon>Embryophyta</taxon>
        <taxon>Tracheophyta</taxon>
        <taxon>Spermatophyta</taxon>
        <taxon>Magnoliopsida</taxon>
        <taxon>eudicotyledons</taxon>
        <taxon>Gunneridae</taxon>
        <taxon>Pentapetalae</taxon>
        <taxon>rosids</taxon>
        <taxon>fabids</taxon>
        <taxon>Fagales</taxon>
        <taxon>Fagaceae</taxon>
        <taxon>Castanea</taxon>
    </lineage>
</organism>
<feature type="chain" id="PRO_5035243728" description="Gnk2-homologous domain-containing protein" evidence="15">
    <location>
        <begin position="31"/>
        <end position="543"/>
    </location>
</feature>
<dbReference type="CDD" id="cd23509">
    <property type="entry name" value="Gnk2-like"/>
    <property type="match status" value="2"/>
</dbReference>
<feature type="domain" description="Gnk2-homologous" evidence="16">
    <location>
        <begin position="142"/>
        <end position="249"/>
    </location>
</feature>
<evidence type="ECO:0000256" key="4">
    <source>
        <dbReference type="ARBA" id="ARBA00022692"/>
    </source>
</evidence>
<proteinExistence type="predicted"/>
<keyword evidence="2" id="KW-0723">Serine/threonine-protein kinase</keyword>
<dbReference type="GO" id="GO:0005524">
    <property type="term" value="F:ATP binding"/>
    <property type="evidence" value="ECO:0007669"/>
    <property type="project" value="UniProtKB-UniRule"/>
</dbReference>
<evidence type="ECO:0000256" key="13">
    <source>
        <dbReference type="PROSITE-ProRule" id="PRU10141"/>
    </source>
</evidence>
<evidence type="ECO:0000256" key="3">
    <source>
        <dbReference type="ARBA" id="ARBA00022679"/>
    </source>
</evidence>
<accession>A0A8J4W264</accession>
<keyword evidence="4 14" id="KW-0812">Transmembrane</keyword>
<evidence type="ECO:0000256" key="5">
    <source>
        <dbReference type="ARBA" id="ARBA00022729"/>
    </source>
</evidence>
<dbReference type="FunFam" id="3.30.430.20:FF:000002">
    <property type="entry name" value="Cysteine-rich receptor-like protein kinase 10"/>
    <property type="match status" value="1"/>
</dbReference>
<dbReference type="Gene3D" id="3.30.200.20">
    <property type="entry name" value="Phosphorylase Kinase, domain 1"/>
    <property type="match status" value="1"/>
</dbReference>
<keyword evidence="10 14" id="KW-1133">Transmembrane helix</keyword>
<dbReference type="FunFam" id="3.30.430.20:FF:000003">
    <property type="entry name" value="Cysteine-rich RLK (RECEPTOR-like protein kinase) 10"/>
    <property type="match status" value="1"/>
</dbReference>
<keyword evidence="3" id="KW-0808">Transferase</keyword>
<keyword evidence="7 13" id="KW-0547">Nucleotide-binding</keyword>
<dbReference type="InterPro" id="IPR038408">
    <property type="entry name" value="GNK2_sf"/>
</dbReference>
<dbReference type="GO" id="GO:0042742">
    <property type="term" value="P:defense response to bacterium"/>
    <property type="evidence" value="ECO:0007669"/>
    <property type="project" value="TreeGrafter"/>
</dbReference>
<dbReference type="OrthoDB" id="688481at2759"/>
<dbReference type="PROSITE" id="PS00107">
    <property type="entry name" value="PROTEIN_KINASE_ATP"/>
    <property type="match status" value="1"/>
</dbReference>
<evidence type="ECO:0000256" key="14">
    <source>
        <dbReference type="SAM" id="Phobius"/>
    </source>
</evidence>
<evidence type="ECO:0000256" key="1">
    <source>
        <dbReference type="ARBA" id="ARBA00004167"/>
    </source>
</evidence>
<keyword evidence="6" id="KW-0677">Repeat</keyword>
<dbReference type="InterPro" id="IPR017441">
    <property type="entry name" value="Protein_kinase_ATP_BS"/>
</dbReference>
<keyword evidence="5 15" id="KW-0732">Signal</keyword>
<keyword evidence="18" id="KW-1185">Reference proteome</keyword>
<dbReference type="PROSITE" id="PS51473">
    <property type="entry name" value="GNK2"/>
    <property type="match status" value="2"/>
</dbReference>
<keyword evidence="8" id="KW-0418">Kinase</keyword>
<dbReference type="Proteomes" id="UP000737018">
    <property type="component" value="Unassembled WGS sequence"/>
</dbReference>
<protein>
    <recommendedName>
        <fullName evidence="16">Gnk2-homologous domain-containing protein</fullName>
    </recommendedName>
</protein>
<evidence type="ECO:0000256" key="7">
    <source>
        <dbReference type="ARBA" id="ARBA00022741"/>
    </source>
</evidence>
<dbReference type="GO" id="GO:0005886">
    <property type="term" value="C:plasma membrane"/>
    <property type="evidence" value="ECO:0007669"/>
    <property type="project" value="TreeGrafter"/>
</dbReference>
<dbReference type="Gene3D" id="1.10.510.10">
    <property type="entry name" value="Transferase(Phosphotransferase) domain 1"/>
    <property type="match status" value="1"/>
</dbReference>
<feature type="signal peptide" evidence="15">
    <location>
        <begin position="1"/>
        <end position="30"/>
    </location>
</feature>
<evidence type="ECO:0000256" key="10">
    <source>
        <dbReference type="ARBA" id="ARBA00022989"/>
    </source>
</evidence>
<evidence type="ECO:0000256" key="15">
    <source>
        <dbReference type="SAM" id="SignalP"/>
    </source>
</evidence>
<dbReference type="SUPFAM" id="SSF56112">
    <property type="entry name" value="Protein kinase-like (PK-like)"/>
    <property type="match status" value="1"/>
</dbReference>
<dbReference type="PANTHER" id="PTHR27002">
    <property type="entry name" value="RECEPTOR-LIKE SERINE/THREONINE-PROTEIN KINASE SD1-8"/>
    <property type="match status" value="1"/>
</dbReference>
<comment type="subcellular location">
    <subcellularLocation>
        <location evidence="1">Membrane</location>
        <topology evidence="1">Single-pass membrane protein</topology>
    </subcellularLocation>
</comment>
<evidence type="ECO:0000256" key="8">
    <source>
        <dbReference type="ARBA" id="ARBA00022777"/>
    </source>
</evidence>
<comment type="caution">
    <text evidence="17">The sequence shown here is derived from an EMBL/GenBank/DDBJ whole genome shotgun (WGS) entry which is preliminary data.</text>
</comment>
<evidence type="ECO:0000256" key="6">
    <source>
        <dbReference type="ARBA" id="ARBA00022737"/>
    </source>
</evidence>
<evidence type="ECO:0000256" key="11">
    <source>
        <dbReference type="ARBA" id="ARBA00023136"/>
    </source>
</evidence>
<keyword evidence="12" id="KW-0675">Receptor</keyword>
<feature type="domain" description="Gnk2-homologous" evidence="16">
    <location>
        <begin position="33"/>
        <end position="137"/>
    </location>
</feature>
<dbReference type="AlphaFoldDB" id="A0A8J4W264"/>
<dbReference type="InterPro" id="IPR011009">
    <property type="entry name" value="Kinase-like_dom_sf"/>
</dbReference>
<feature type="transmembrane region" description="Helical" evidence="14">
    <location>
        <begin position="272"/>
        <end position="293"/>
    </location>
</feature>
<evidence type="ECO:0000256" key="12">
    <source>
        <dbReference type="ARBA" id="ARBA00023170"/>
    </source>
</evidence>
<keyword evidence="9 13" id="KW-0067">ATP-binding</keyword>
<gene>
    <name evidence="17" type="ORF">CMV_004579</name>
</gene>
<dbReference type="EMBL" id="JRKL02000389">
    <property type="protein sequence ID" value="KAF3971864.1"/>
    <property type="molecule type" value="Genomic_DNA"/>
</dbReference>
<dbReference type="PANTHER" id="PTHR27002:SF1050">
    <property type="entry name" value="CYSTEINE-RICH RECEPTOR-LIKE PROTEIN KINASE 5"/>
    <property type="match status" value="1"/>
</dbReference>
<keyword evidence="11 14" id="KW-0472">Membrane</keyword>
<evidence type="ECO:0000313" key="17">
    <source>
        <dbReference type="EMBL" id="KAF3971864.1"/>
    </source>
</evidence>
<reference evidence="17" key="1">
    <citation type="submission" date="2020-03" db="EMBL/GenBank/DDBJ databases">
        <title>Castanea mollissima Vanexum genome sequencing.</title>
        <authorList>
            <person name="Staton M."/>
        </authorList>
    </citation>
    <scope>NUCLEOTIDE SEQUENCE</scope>
    <source>
        <tissue evidence="17">Leaf</tissue>
    </source>
</reference>
<dbReference type="InterPro" id="IPR002902">
    <property type="entry name" value="GNK2"/>
</dbReference>
<dbReference type="Gene3D" id="3.30.430.20">
    <property type="entry name" value="Gnk2 domain, C-X8-C-X2-C motif"/>
    <property type="match status" value="2"/>
</dbReference>
<sequence length="543" mass="60551">MVDFKNLISLKLLSLFLLLSLLNLFSRSEGAPTYFFHSCSNSSFFTTNSTYQTNLNLLLSDLSSNSTRLDGFYKTSVGQNPPDVATGLLFCRGDLTPAACKDCISTATKDIQNRCPFDKIILIWYDVCTLRYTNESDLNNLVPFVNFNTTAENVIEPDRFNGLLASTMKSLEQKAANSQSDKKFATAAVKFTSSVTLYCLVQCTPELSVSGCLTVLESAIGSLPTCCTGKQGGTVALPSSNIRYELYPFFNYTASSIPLPLPRGKTKSSTTIIAIAVPISVAMVLFAIGVCFLRRTSKKYNKFLEPNAGIEITAVESLQFDLVTIETATNKFSDDNKIGKGGFGTVYKGTFLNGQEIAVKRLSKSSVQGGEKILIYEYVPNRSLDYFLFDSERQGQLDWSSRYKIIRIKLKEIQVESLEHKIISGKKSNCFYQSEHDEDLLSYTWKQWKNGTPIELLDPTVRGSHSRNEVIRCIHIGLLCVQENPANRPTMATVVLMLDSYSVSLQLPQQPAFLLRNKANRNMPKRELQHDSLSSQSVPLYPR</sequence>